<evidence type="ECO:0000313" key="2">
    <source>
        <dbReference type="Proteomes" id="UP000006054"/>
    </source>
</evidence>
<dbReference type="STRING" id="880071.Fleli_2003"/>
<dbReference type="Proteomes" id="UP000006054">
    <property type="component" value="Chromosome"/>
</dbReference>
<organism evidence="1 2">
    <name type="scientific">Bernardetia litoralis (strain ATCC 23117 / DSM 6794 / NBRC 15988 / NCIMB 1366 / Fx l1 / Sio-4)</name>
    <name type="common">Flexibacter litoralis</name>
    <dbReference type="NCBI Taxonomy" id="880071"/>
    <lineage>
        <taxon>Bacteria</taxon>
        <taxon>Pseudomonadati</taxon>
        <taxon>Bacteroidota</taxon>
        <taxon>Cytophagia</taxon>
        <taxon>Cytophagales</taxon>
        <taxon>Bernardetiaceae</taxon>
        <taxon>Bernardetia</taxon>
    </lineage>
</organism>
<dbReference type="KEGG" id="fli:Fleli_2003"/>
<dbReference type="AlphaFoldDB" id="I4AKA2"/>
<evidence type="ECO:0000313" key="1">
    <source>
        <dbReference type="EMBL" id="AFM04387.1"/>
    </source>
</evidence>
<reference evidence="2" key="1">
    <citation type="submission" date="2012-06" db="EMBL/GenBank/DDBJ databases">
        <title>The complete genome of Flexibacter litoralis DSM 6794.</title>
        <authorList>
            <person name="Lucas S."/>
            <person name="Copeland A."/>
            <person name="Lapidus A."/>
            <person name="Glavina del Rio T."/>
            <person name="Dalin E."/>
            <person name="Tice H."/>
            <person name="Bruce D."/>
            <person name="Goodwin L."/>
            <person name="Pitluck S."/>
            <person name="Peters L."/>
            <person name="Ovchinnikova G."/>
            <person name="Lu M."/>
            <person name="Kyrpides N."/>
            <person name="Mavromatis K."/>
            <person name="Ivanova N."/>
            <person name="Brettin T."/>
            <person name="Detter J.C."/>
            <person name="Han C."/>
            <person name="Larimer F."/>
            <person name="Land M."/>
            <person name="Hauser L."/>
            <person name="Markowitz V."/>
            <person name="Cheng J.-F."/>
            <person name="Hugenholtz P."/>
            <person name="Woyke T."/>
            <person name="Wu D."/>
            <person name="Spring S."/>
            <person name="Lang E."/>
            <person name="Kopitz M."/>
            <person name="Brambilla E."/>
            <person name="Klenk H.-P."/>
            <person name="Eisen J.A."/>
        </authorList>
    </citation>
    <scope>NUCLEOTIDE SEQUENCE [LARGE SCALE GENOMIC DNA]</scope>
    <source>
        <strain evidence="2">ATCC 23117 / DSM 6794 / NBRC 15988 / NCIMB 1366 / Sio-4</strain>
    </source>
</reference>
<sequence length="307" mass="35741" precursor="true">MKHTKYQLLYYIDILTKLAISFFAKKNAFIFILYLFTLIAPSYSFAVPISSSNSHNEQKMSSRLSSFLDAHDSITPEMKEKAIQKIIDFDKNFKITTTNEAKTVRRLFFAVQETFLKEYVLYSSFFQTIDDGKFDCLTGSVLYAVFLEEIKRKGNFDYIYQIVQMPTHVFVKIELSDKSEIIFESTGFDKGFIATPKGIDFYLQQQIKKVQEETQSESVILLNNQKLNNLVTLEAASALLYFNQGVLFFNQRKFGKSLKMAKNAFFYHKNEAFYDLIRLSLQELLKNNIISEKEYTLNIKNTDMVNN</sequence>
<keyword evidence="2" id="KW-1185">Reference proteome</keyword>
<gene>
    <name evidence="1" type="ordered locus">Fleli_2003</name>
</gene>
<proteinExistence type="predicted"/>
<dbReference type="HOGENOM" id="CLU_905375_0_0_10"/>
<dbReference type="EMBL" id="CP003345">
    <property type="protein sequence ID" value="AFM04387.1"/>
    <property type="molecule type" value="Genomic_DNA"/>
</dbReference>
<evidence type="ECO:0008006" key="3">
    <source>
        <dbReference type="Google" id="ProtNLM"/>
    </source>
</evidence>
<name>I4AKA2_BERLS</name>
<dbReference type="eggNOG" id="ENOG50338QK">
    <property type="taxonomic scope" value="Bacteria"/>
</dbReference>
<accession>I4AKA2</accession>
<protein>
    <recommendedName>
        <fullName evidence="3">Protein SirB1 N-terminal domain-containing protein</fullName>
    </recommendedName>
</protein>